<organism evidence="2 3">
    <name type="scientific">Thalassotalea algicola</name>
    <dbReference type="NCBI Taxonomy" id="2716224"/>
    <lineage>
        <taxon>Bacteria</taxon>
        <taxon>Pseudomonadati</taxon>
        <taxon>Pseudomonadota</taxon>
        <taxon>Gammaproteobacteria</taxon>
        <taxon>Alteromonadales</taxon>
        <taxon>Colwelliaceae</taxon>
        <taxon>Thalassotalea</taxon>
    </lineage>
</organism>
<dbReference type="PANTHER" id="PTHR43689">
    <property type="entry name" value="HYDROLASE"/>
    <property type="match status" value="1"/>
</dbReference>
<comment type="caution">
    <text evidence="2">The sequence shown here is derived from an EMBL/GenBank/DDBJ whole genome shotgun (WGS) entry which is preliminary data.</text>
</comment>
<gene>
    <name evidence="2" type="ORF">HII17_11870</name>
</gene>
<dbReference type="Pfam" id="PF00561">
    <property type="entry name" value="Abhydrolase_1"/>
    <property type="match status" value="1"/>
</dbReference>
<feature type="domain" description="AB hydrolase-1" evidence="1">
    <location>
        <begin position="54"/>
        <end position="141"/>
    </location>
</feature>
<keyword evidence="3" id="KW-1185">Reference proteome</keyword>
<dbReference type="AlphaFoldDB" id="A0A7Y0Q7U0"/>
<evidence type="ECO:0000313" key="2">
    <source>
        <dbReference type="EMBL" id="NMP32267.1"/>
    </source>
</evidence>
<dbReference type="Gene3D" id="3.40.50.1820">
    <property type="entry name" value="alpha/beta hydrolase"/>
    <property type="match status" value="1"/>
</dbReference>
<sequence length="301" mass="34359">MQRAQSNAHSLCPWQEQVSQSEYISGFYRKGVKQSKRVHLLHGTGFSALTLKEMAFLLPEDWNLWLTNVPGHGQSTQPKHIMPDWQDMAAKVAKAVYQNADIPNQGPVIGVGHSLGGVLTLLAASKHPEYFSRIILLDPPLFVRSLLFTQKLLRGSGFWKKVPWVKAVHNRTQHWPNKSLMRQELQTKKLYKNWQPQVLDDFVDSATEITNSGEIKLACNPQWEAEIFGSYPRKLWHSIAKTKVHVDVVIADNTYGFIKPAVKRASKLSRYIHCHYFGNNHCFPMEQPKDTAELIKHLLSS</sequence>
<dbReference type="PANTHER" id="PTHR43689:SF8">
    <property type="entry name" value="ALPHA_BETA-HYDROLASES SUPERFAMILY PROTEIN"/>
    <property type="match status" value="1"/>
</dbReference>
<name>A0A7Y0Q7U0_9GAMM</name>
<dbReference type="GO" id="GO:0016787">
    <property type="term" value="F:hydrolase activity"/>
    <property type="evidence" value="ECO:0007669"/>
    <property type="project" value="UniProtKB-KW"/>
</dbReference>
<evidence type="ECO:0000313" key="3">
    <source>
        <dbReference type="Proteomes" id="UP000568664"/>
    </source>
</evidence>
<dbReference type="SUPFAM" id="SSF53474">
    <property type="entry name" value="alpha/beta-Hydrolases"/>
    <property type="match status" value="1"/>
</dbReference>
<dbReference type="Proteomes" id="UP000568664">
    <property type="component" value="Unassembled WGS sequence"/>
</dbReference>
<proteinExistence type="predicted"/>
<dbReference type="InterPro" id="IPR029058">
    <property type="entry name" value="AB_hydrolase_fold"/>
</dbReference>
<accession>A0A7Y0Q7U0</accession>
<dbReference type="InterPro" id="IPR000073">
    <property type="entry name" value="AB_hydrolase_1"/>
</dbReference>
<keyword evidence="2" id="KW-0378">Hydrolase</keyword>
<protein>
    <submittedName>
        <fullName evidence="2">Alpha/beta hydrolase</fullName>
    </submittedName>
</protein>
<reference evidence="2 3" key="1">
    <citation type="submission" date="2020-04" db="EMBL/GenBank/DDBJ databases">
        <title>Thalassotalea sp. M1531, isolated from the surface of marine red alga.</title>
        <authorList>
            <person name="Pang L."/>
            <person name="Lu D.-C."/>
        </authorList>
    </citation>
    <scope>NUCLEOTIDE SEQUENCE [LARGE SCALE GENOMIC DNA]</scope>
    <source>
        <strain evidence="2 3">M1531</strain>
    </source>
</reference>
<evidence type="ECO:0000259" key="1">
    <source>
        <dbReference type="Pfam" id="PF00561"/>
    </source>
</evidence>
<dbReference type="RefSeq" id="WP_169075567.1">
    <property type="nucleotide sequence ID" value="NZ_JABBXH010000003.1"/>
</dbReference>
<dbReference type="EMBL" id="JABBXH010000003">
    <property type="protein sequence ID" value="NMP32267.1"/>
    <property type="molecule type" value="Genomic_DNA"/>
</dbReference>